<organism evidence="2 3">
    <name type="scientific">Eleutherodactylus coqui</name>
    <name type="common">Puerto Rican coqui</name>
    <dbReference type="NCBI Taxonomy" id="57060"/>
    <lineage>
        <taxon>Eukaryota</taxon>
        <taxon>Metazoa</taxon>
        <taxon>Chordata</taxon>
        <taxon>Craniata</taxon>
        <taxon>Vertebrata</taxon>
        <taxon>Euteleostomi</taxon>
        <taxon>Amphibia</taxon>
        <taxon>Batrachia</taxon>
        <taxon>Anura</taxon>
        <taxon>Neobatrachia</taxon>
        <taxon>Hyloidea</taxon>
        <taxon>Eleutherodactylidae</taxon>
        <taxon>Eleutherodactylinae</taxon>
        <taxon>Eleutherodactylus</taxon>
        <taxon>Eleutherodactylus</taxon>
    </lineage>
</organism>
<feature type="non-terminal residue" evidence="2">
    <location>
        <position position="1"/>
    </location>
</feature>
<proteinExistence type="predicted"/>
<feature type="chain" id="PRO_5035253970" evidence="1">
    <location>
        <begin position="23"/>
        <end position="73"/>
    </location>
</feature>
<sequence length="73" mass="7317">MTGKMAAAVCLLLLVSGALVAAEPICTSCPGEMSSASEVGRRCAAAAGAKMEARCCVTETGTVIGYCGGTWDR</sequence>
<gene>
    <name evidence="2" type="ORF">GDO78_022783</name>
</gene>
<protein>
    <submittedName>
        <fullName evidence="2">Uncharacterized protein</fullName>
    </submittedName>
</protein>
<dbReference type="EMBL" id="WNTK01008781">
    <property type="protein sequence ID" value="KAG9462935.1"/>
    <property type="molecule type" value="Genomic_DNA"/>
</dbReference>
<dbReference type="Proteomes" id="UP000770717">
    <property type="component" value="Unassembled WGS sequence"/>
</dbReference>
<name>A0A8J6BG38_ELECQ</name>
<evidence type="ECO:0000313" key="2">
    <source>
        <dbReference type="EMBL" id="KAG9462935.1"/>
    </source>
</evidence>
<evidence type="ECO:0000256" key="1">
    <source>
        <dbReference type="SAM" id="SignalP"/>
    </source>
</evidence>
<dbReference type="AlphaFoldDB" id="A0A8J6BG38"/>
<reference evidence="2" key="1">
    <citation type="thesis" date="2020" institute="ProQuest LLC" country="789 East Eisenhower Parkway, Ann Arbor, MI, USA">
        <title>Comparative Genomics and Chromosome Evolution.</title>
        <authorList>
            <person name="Mudd A.B."/>
        </authorList>
    </citation>
    <scope>NUCLEOTIDE SEQUENCE</scope>
    <source>
        <strain evidence="2">HN-11 Male</strain>
        <tissue evidence="2">Kidney and liver</tissue>
    </source>
</reference>
<accession>A0A8J6BG38</accession>
<feature type="signal peptide" evidence="1">
    <location>
        <begin position="1"/>
        <end position="22"/>
    </location>
</feature>
<keyword evidence="1" id="KW-0732">Signal</keyword>
<dbReference type="OrthoDB" id="9989713at2759"/>
<keyword evidence="3" id="KW-1185">Reference proteome</keyword>
<evidence type="ECO:0000313" key="3">
    <source>
        <dbReference type="Proteomes" id="UP000770717"/>
    </source>
</evidence>
<comment type="caution">
    <text evidence="2">The sequence shown here is derived from an EMBL/GenBank/DDBJ whole genome shotgun (WGS) entry which is preliminary data.</text>
</comment>